<dbReference type="Pfam" id="PF17132">
    <property type="entry name" value="Glyco_hydro_106"/>
    <property type="match status" value="1"/>
</dbReference>
<dbReference type="InterPro" id="IPR008979">
    <property type="entry name" value="Galactose-bd-like_sf"/>
</dbReference>
<keyword evidence="3" id="KW-1185">Reference proteome</keyword>
<reference evidence="3" key="1">
    <citation type="journal article" date="2016" name="Genome Announc.">
        <title>Draft genome sequences of fungus Aspergillus calidoustus.</title>
        <authorList>
            <person name="Horn F."/>
            <person name="Linde J."/>
            <person name="Mattern D.J."/>
            <person name="Walther G."/>
            <person name="Guthke R."/>
            <person name="Scherlach K."/>
            <person name="Martin K."/>
            <person name="Brakhage A.A."/>
            <person name="Petzke L."/>
            <person name="Valiante V."/>
        </authorList>
    </citation>
    <scope>NUCLEOTIDE SEQUENCE [LARGE SCALE GENOMIC DNA]</scope>
    <source>
        <strain evidence="3">SF006504</strain>
    </source>
</reference>
<dbReference type="OrthoDB" id="2588159at2759"/>
<accession>A0A0U5CEW0</accession>
<name>A0A0U5CEW0_ASPCI</name>
<sequence length="1016" mass="113104">MHVPRRNPSMLLALFITVFILLQDIALCEQRLPPRKHASGFVGPPSQERCRLRYWLPDASVDPNVVKADIRSAGSVGAGGFEFLPYFEYGGEGAVGRMPPGANWDKYNFGTPAFQALFKAALEAHDENGLYMDFAIGPNQGQGVPAHVTDDGLQWDLVPFTSKINESGCFAGVIPGWGTGQLVAFTSALVVSSVSETFQTQDQFDMVNATYKTYHLRDQTSHVFKNGTTYLCFPAAPKGTYYRVFSFFQTKTLHKNVQFNANGEMSNSIFQNGSFAVDHFSARGAETVVRFWEENILTNGVKDLLIKVGNYAWEDSLEILANISWSRDFPARYEKKFGHSIKPYLPLLTFRQNNLALQPAQPGKFQCLLEDQETRQRYLNNYHEILADGYLAYVDRLSSWVRNNLRKGYSAQPAYNLPMDMLRSIPYVDAPECESFGFKDDIDLYRRFVGPAQLGGKKVISNELGALLMMAYQYPIPRMIFSMNRGFVAGINQYVLHGGQYTGNYYRTTWPGHTAFAYLFSEPWSEKQPCWRHGFQDVMDCAARVPHILRQGVPKVDVARYSKESVTNIQSGQTPTDLIQRGWSYTYISSDNFVLDEAYVEEGVLAPRGPAWRAILIESSENLTVEAVKVLQRYTMAGLPVILSGGSPGFFPFASDTKEEFDREISHLKSLRFVHEVESLDAAKQLSLLGLSPRVGTKTNGTWYTSWTEAKGVNYALVYSDMSYSTGELIVFSSQAPFFFDAWTGKRSPVLIYKQSNGTTTIPLALAGNQTVIIAFSDKLSQELPSPKRHAVSVPSSVVGAVANGRNSVSLHVTHSTSLQNAYLSDGSQLLIDGTSVPPAFQLNNWTLVVEHWQAPDNLTDASVIAKKHNTTHELNKLVTWDRIPALTNVSGVGYYKVSFHWAPTWGGCKGSPSTGAYLNIGRILHTARLIVNGQQTPALDYFKPEIDISQFLKLGSNEVVIITATPMWNYLSSILPELQTAGSVPIPASMRVPVRPIEVGLVGPVMIIPFARHDF</sequence>
<feature type="chain" id="PRO_5006855679" description="Secreted protein" evidence="1">
    <location>
        <begin position="29"/>
        <end position="1016"/>
    </location>
</feature>
<dbReference type="AlphaFoldDB" id="A0A0U5CEW0"/>
<proteinExistence type="predicted"/>
<evidence type="ECO:0008006" key="4">
    <source>
        <dbReference type="Google" id="ProtNLM"/>
    </source>
</evidence>
<dbReference type="PANTHER" id="PTHR36848:SF2">
    <property type="entry name" value="SECRETED PROTEIN"/>
    <property type="match status" value="1"/>
</dbReference>
<feature type="signal peptide" evidence="1">
    <location>
        <begin position="1"/>
        <end position="28"/>
    </location>
</feature>
<dbReference type="Proteomes" id="UP000054771">
    <property type="component" value="Unassembled WGS sequence"/>
</dbReference>
<dbReference type="SUPFAM" id="SSF49785">
    <property type="entry name" value="Galactose-binding domain-like"/>
    <property type="match status" value="1"/>
</dbReference>
<keyword evidence="1" id="KW-0732">Signal</keyword>
<dbReference type="STRING" id="454130.A0A0U5CEW0"/>
<protein>
    <recommendedName>
        <fullName evidence="4">Secreted protein</fullName>
    </recommendedName>
</protein>
<gene>
    <name evidence="2" type="ORF">ASPCAL11750</name>
</gene>
<evidence type="ECO:0000313" key="2">
    <source>
        <dbReference type="EMBL" id="CEL08602.1"/>
    </source>
</evidence>
<organism evidence="2 3">
    <name type="scientific">Aspergillus calidoustus</name>
    <dbReference type="NCBI Taxonomy" id="454130"/>
    <lineage>
        <taxon>Eukaryota</taxon>
        <taxon>Fungi</taxon>
        <taxon>Dikarya</taxon>
        <taxon>Ascomycota</taxon>
        <taxon>Pezizomycotina</taxon>
        <taxon>Eurotiomycetes</taxon>
        <taxon>Eurotiomycetidae</taxon>
        <taxon>Eurotiales</taxon>
        <taxon>Aspergillaceae</taxon>
        <taxon>Aspergillus</taxon>
        <taxon>Aspergillus subgen. Nidulantes</taxon>
    </lineage>
</organism>
<dbReference type="InterPro" id="IPR053161">
    <property type="entry name" value="Ulvan_degrading_GH"/>
</dbReference>
<evidence type="ECO:0000256" key="1">
    <source>
        <dbReference type="SAM" id="SignalP"/>
    </source>
</evidence>
<dbReference type="EMBL" id="CDMC01000011">
    <property type="protein sequence ID" value="CEL08602.1"/>
    <property type="molecule type" value="Genomic_DNA"/>
</dbReference>
<dbReference type="PANTHER" id="PTHR36848">
    <property type="entry name" value="DNA-BINDING PROTEIN (PUTATIVE SECRETED PROTEIN)-RELATED"/>
    <property type="match status" value="1"/>
</dbReference>
<evidence type="ECO:0000313" key="3">
    <source>
        <dbReference type="Proteomes" id="UP000054771"/>
    </source>
</evidence>